<dbReference type="SUPFAM" id="SSF81901">
    <property type="entry name" value="HCP-like"/>
    <property type="match status" value="1"/>
</dbReference>
<feature type="compositionally biased region" description="Polar residues" evidence="2">
    <location>
        <begin position="192"/>
        <end position="208"/>
    </location>
</feature>
<dbReference type="InterPro" id="IPR051726">
    <property type="entry name" value="Chitin_Synth_Reg"/>
</dbReference>
<reference evidence="3 4" key="1">
    <citation type="journal article" date="2011" name="Stand. Genomic Sci.">
        <title>Complete genome sequence of 'Thioalkalivibrio sulfidophilus' HL-EbGr7.</title>
        <authorList>
            <person name="Muyzer G."/>
            <person name="Sorokin D.Y."/>
            <person name="Mavromatis K."/>
            <person name="Lapidus A."/>
            <person name="Clum A."/>
            <person name="Ivanova N."/>
            <person name="Pati A."/>
            <person name="d'Haeseleer P."/>
            <person name="Woyke T."/>
            <person name="Kyrpides N.C."/>
        </authorList>
    </citation>
    <scope>NUCLEOTIDE SEQUENCE [LARGE SCALE GENOMIC DNA]</scope>
    <source>
        <strain evidence="3 4">HL-EbGR7</strain>
    </source>
</reference>
<dbReference type="PANTHER" id="PTHR46430">
    <property type="entry name" value="PROTEIN SKT5-RELATED"/>
    <property type="match status" value="1"/>
</dbReference>
<feature type="compositionally biased region" description="Basic and acidic residues" evidence="2">
    <location>
        <begin position="98"/>
        <end position="180"/>
    </location>
</feature>
<evidence type="ECO:0000313" key="4">
    <source>
        <dbReference type="Proteomes" id="UP000002383"/>
    </source>
</evidence>
<dbReference type="AlphaFoldDB" id="B8GRF4"/>
<gene>
    <name evidence="3" type="ordered locus">Tgr7_1423</name>
</gene>
<proteinExistence type="predicted"/>
<dbReference type="eggNOG" id="COG0790">
    <property type="taxonomic scope" value="Bacteria"/>
</dbReference>
<dbReference type="EMBL" id="CP001339">
    <property type="protein sequence ID" value="ACL72508.1"/>
    <property type="molecule type" value="Genomic_DNA"/>
</dbReference>
<evidence type="ECO:0000256" key="1">
    <source>
        <dbReference type="ARBA" id="ARBA00022737"/>
    </source>
</evidence>
<keyword evidence="1" id="KW-0677">Repeat</keyword>
<dbReference type="InterPro" id="IPR006597">
    <property type="entry name" value="Sel1-like"/>
</dbReference>
<sequence precursor="true">MSMRSLLIVLFILTGSTGLASASWEGVFNFQQRLAQQGNPEAQFRLGDMYEQGLGVAQDEAQARHWFEKASEQGHPEANVRLMKLEARLLEAPQETQEQVRREEEARERARQEAAAREQAQREAEAQERVQREAQVREQARREAEARERAQREAQARERAEREAQAREQARRDAEAREQARAAAAATEAQSDAASSLPVPNQEQSTWSLDDPEPGQVAEAAGDRQERGFSTDPCASPAARFTSTCRDRR</sequence>
<dbReference type="InterPro" id="IPR011990">
    <property type="entry name" value="TPR-like_helical_dom_sf"/>
</dbReference>
<feature type="compositionally biased region" description="Low complexity" evidence="2">
    <location>
        <begin position="181"/>
        <end position="190"/>
    </location>
</feature>
<dbReference type="STRING" id="396588.Tgr7_1423"/>
<dbReference type="Gene3D" id="1.25.40.10">
    <property type="entry name" value="Tetratricopeptide repeat domain"/>
    <property type="match status" value="1"/>
</dbReference>
<evidence type="ECO:0000256" key="2">
    <source>
        <dbReference type="SAM" id="MobiDB-lite"/>
    </source>
</evidence>
<dbReference type="KEGG" id="tgr:Tgr7_1423"/>
<evidence type="ECO:0000313" key="3">
    <source>
        <dbReference type="EMBL" id="ACL72508.1"/>
    </source>
</evidence>
<protein>
    <submittedName>
        <fullName evidence="3">Sel1 domain protein repeat-containing protein</fullName>
    </submittedName>
</protein>
<name>B8GRF4_THISH</name>
<dbReference type="Pfam" id="PF08238">
    <property type="entry name" value="Sel1"/>
    <property type="match status" value="1"/>
</dbReference>
<dbReference type="HOGENOM" id="CLU_1115364_0_0_6"/>
<dbReference type="OrthoDB" id="6810016at2"/>
<keyword evidence="4" id="KW-1185">Reference proteome</keyword>
<dbReference type="Proteomes" id="UP000002383">
    <property type="component" value="Chromosome"/>
</dbReference>
<feature type="region of interest" description="Disordered" evidence="2">
    <location>
        <begin position="93"/>
        <end position="249"/>
    </location>
</feature>
<organism evidence="3 4">
    <name type="scientific">Thioalkalivibrio sulfidiphilus (strain HL-EbGR7)</name>
    <dbReference type="NCBI Taxonomy" id="396588"/>
    <lineage>
        <taxon>Bacteria</taxon>
        <taxon>Pseudomonadati</taxon>
        <taxon>Pseudomonadota</taxon>
        <taxon>Gammaproteobacteria</taxon>
        <taxon>Chromatiales</taxon>
        <taxon>Ectothiorhodospiraceae</taxon>
        <taxon>Thioalkalivibrio</taxon>
    </lineage>
</organism>
<dbReference type="SMART" id="SM00671">
    <property type="entry name" value="SEL1"/>
    <property type="match status" value="1"/>
</dbReference>
<dbReference type="RefSeq" id="WP_012637991.1">
    <property type="nucleotide sequence ID" value="NC_011901.1"/>
</dbReference>
<accession>B8GRF4</accession>